<feature type="compositionally biased region" description="Pro residues" evidence="1">
    <location>
        <begin position="158"/>
        <end position="191"/>
    </location>
</feature>
<reference evidence="2" key="2">
    <citation type="journal article" date="2020" name="Nat. Commun.">
        <title>Large-scale genome sequencing of mycorrhizal fungi provides insights into the early evolution of symbiotic traits.</title>
        <authorList>
            <person name="Miyauchi S."/>
            <person name="Kiss E."/>
            <person name="Kuo A."/>
            <person name="Drula E."/>
            <person name="Kohler A."/>
            <person name="Sanchez-Garcia M."/>
            <person name="Morin E."/>
            <person name="Andreopoulos B."/>
            <person name="Barry K.W."/>
            <person name="Bonito G."/>
            <person name="Buee M."/>
            <person name="Carver A."/>
            <person name="Chen C."/>
            <person name="Cichocki N."/>
            <person name="Clum A."/>
            <person name="Culley D."/>
            <person name="Crous P.W."/>
            <person name="Fauchery L."/>
            <person name="Girlanda M."/>
            <person name="Hayes R.D."/>
            <person name="Keri Z."/>
            <person name="LaButti K."/>
            <person name="Lipzen A."/>
            <person name="Lombard V."/>
            <person name="Magnuson J."/>
            <person name="Maillard F."/>
            <person name="Murat C."/>
            <person name="Nolan M."/>
            <person name="Ohm R.A."/>
            <person name="Pangilinan J."/>
            <person name="Pereira M.F."/>
            <person name="Perotto S."/>
            <person name="Peter M."/>
            <person name="Pfister S."/>
            <person name="Riley R."/>
            <person name="Sitrit Y."/>
            <person name="Stielow J.B."/>
            <person name="Szollosi G."/>
            <person name="Zifcakova L."/>
            <person name="Stursova M."/>
            <person name="Spatafora J.W."/>
            <person name="Tedersoo L."/>
            <person name="Vaario L.M."/>
            <person name="Yamada A."/>
            <person name="Yan M."/>
            <person name="Wang P."/>
            <person name="Xu J."/>
            <person name="Bruns T."/>
            <person name="Baldrian P."/>
            <person name="Vilgalys R."/>
            <person name="Dunand C."/>
            <person name="Henrissat B."/>
            <person name="Grigoriev I.V."/>
            <person name="Hibbett D."/>
            <person name="Nagy L.G."/>
            <person name="Martin F.M."/>
        </authorList>
    </citation>
    <scope>NUCLEOTIDE SEQUENCE</scope>
    <source>
        <strain evidence="2">BED1</strain>
    </source>
</reference>
<evidence type="ECO:0000256" key="1">
    <source>
        <dbReference type="SAM" id="MobiDB-lite"/>
    </source>
</evidence>
<protein>
    <submittedName>
        <fullName evidence="2">Uncharacterized protein</fullName>
    </submittedName>
</protein>
<feature type="compositionally biased region" description="Basic and acidic residues" evidence="1">
    <location>
        <begin position="40"/>
        <end position="51"/>
    </location>
</feature>
<feature type="non-terminal residue" evidence="2">
    <location>
        <position position="191"/>
    </location>
</feature>
<name>A0AAD4BR23_BOLED</name>
<comment type="caution">
    <text evidence="2">The sequence shown here is derived from an EMBL/GenBank/DDBJ whole genome shotgun (WGS) entry which is preliminary data.</text>
</comment>
<evidence type="ECO:0000313" key="2">
    <source>
        <dbReference type="EMBL" id="KAF8437148.1"/>
    </source>
</evidence>
<gene>
    <name evidence="2" type="ORF">L210DRAFT_989097</name>
</gene>
<evidence type="ECO:0000313" key="3">
    <source>
        <dbReference type="Proteomes" id="UP001194468"/>
    </source>
</evidence>
<dbReference type="Proteomes" id="UP001194468">
    <property type="component" value="Unassembled WGS sequence"/>
</dbReference>
<reference evidence="2" key="1">
    <citation type="submission" date="2019-10" db="EMBL/GenBank/DDBJ databases">
        <authorList>
            <consortium name="DOE Joint Genome Institute"/>
            <person name="Kuo A."/>
            <person name="Miyauchi S."/>
            <person name="Kiss E."/>
            <person name="Drula E."/>
            <person name="Kohler A."/>
            <person name="Sanchez-Garcia M."/>
            <person name="Andreopoulos B."/>
            <person name="Barry K.W."/>
            <person name="Bonito G."/>
            <person name="Buee M."/>
            <person name="Carver A."/>
            <person name="Chen C."/>
            <person name="Cichocki N."/>
            <person name="Clum A."/>
            <person name="Culley D."/>
            <person name="Crous P.W."/>
            <person name="Fauchery L."/>
            <person name="Girlanda M."/>
            <person name="Hayes R."/>
            <person name="Keri Z."/>
            <person name="LaButti K."/>
            <person name="Lipzen A."/>
            <person name="Lombard V."/>
            <person name="Magnuson J."/>
            <person name="Maillard F."/>
            <person name="Morin E."/>
            <person name="Murat C."/>
            <person name="Nolan M."/>
            <person name="Ohm R."/>
            <person name="Pangilinan J."/>
            <person name="Pereira M."/>
            <person name="Perotto S."/>
            <person name="Peter M."/>
            <person name="Riley R."/>
            <person name="Sitrit Y."/>
            <person name="Stielow B."/>
            <person name="Szollosi G."/>
            <person name="Zifcakova L."/>
            <person name="Stursova M."/>
            <person name="Spatafora J.W."/>
            <person name="Tedersoo L."/>
            <person name="Vaario L.-M."/>
            <person name="Yamada A."/>
            <person name="Yan M."/>
            <person name="Wang P."/>
            <person name="Xu J."/>
            <person name="Bruns T."/>
            <person name="Baldrian P."/>
            <person name="Vilgalys R."/>
            <person name="Henrissat B."/>
            <person name="Grigoriev I.V."/>
            <person name="Hibbett D."/>
            <person name="Nagy L.G."/>
            <person name="Martin F.M."/>
        </authorList>
    </citation>
    <scope>NUCLEOTIDE SEQUENCE</scope>
    <source>
        <strain evidence="2">BED1</strain>
    </source>
</reference>
<accession>A0AAD4BR23</accession>
<organism evidence="2 3">
    <name type="scientific">Boletus edulis BED1</name>
    <dbReference type="NCBI Taxonomy" id="1328754"/>
    <lineage>
        <taxon>Eukaryota</taxon>
        <taxon>Fungi</taxon>
        <taxon>Dikarya</taxon>
        <taxon>Basidiomycota</taxon>
        <taxon>Agaricomycotina</taxon>
        <taxon>Agaricomycetes</taxon>
        <taxon>Agaricomycetidae</taxon>
        <taxon>Boletales</taxon>
        <taxon>Boletineae</taxon>
        <taxon>Boletaceae</taxon>
        <taxon>Boletoideae</taxon>
        <taxon>Boletus</taxon>
    </lineage>
</organism>
<feature type="region of interest" description="Disordered" evidence="1">
    <location>
        <begin position="149"/>
        <end position="191"/>
    </location>
</feature>
<sequence>MGSGSSRPATSYPFPVPGNDPMFPFKSVKWSRSTKKKSNKDKDHGKLDDFIVAKPPPPTATYGYPYCSSSPAASVPVFTIDRPADPQMQQMPQMPSAFPAYYAPVQMALVHPFVQQPVLAMPQAYGVPMAYQTTAAPVQPAVAPALTTQPASAMQMPVPAPAPAPAPAPPFSSAPPPRAPTQMPQPHPAPP</sequence>
<dbReference type="EMBL" id="WHUW01000019">
    <property type="protein sequence ID" value="KAF8437148.1"/>
    <property type="molecule type" value="Genomic_DNA"/>
</dbReference>
<feature type="region of interest" description="Disordered" evidence="1">
    <location>
        <begin position="1"/>
        <end position="52"/>
    </location>
</feature>
<proteinExistence type="predicted"/>
<keyword evidence="3" id="KW-1185">Reference proteome</keyword>
<dbReference type="AlphaFoldDB" id="A0AAD4BR23"/>